<dbReference type="InterPro" id="IPR007127">
    <property type="entry name" value="RNA_pol_sigma_70_r1_1"/>
</dbReference>
<dbReference type="Pfam" id="PF03979">
    <property type="entry name" value="Sigma70_r1_1"/>
    <property type="match status" value="1"/>
</dbReference>
<evidence type="ECO:0000313" key="3">
    <source>
        <dbReference type="Proteomes" id="UP000245695"/>
    </source>
</evidence>
<dbReference type="GO" id="GO:0016987">
    <property type="term" value="F:sigma factor activity"/>
    <property type="evidence" value="ECO:0007669"/>
    <property type="project" value="InterPro"/>
</dbReference>
<feature type="domain" description="RNA polymerase sigma factor 70 region 1.1" evidence="1">
    <location>
        <begin position="40"/>
        <end position="88"/>
    </location>
</feature>
<proteinExistence type="predicted"/>
<keyword evidence="3" id="KW-1185">Reference proteome</keyword>
<protein>
    <submittedName>
        <fullName evidence="2">Sigma-70 factor, region 1.1</fullName>
    </submittedName>
</protein>
<sequence>MNEKLKQEVMDEFINLFKELDKGEMKKVIEYIEKLMVGDLADLIEKGKEEGILTKVEIVNAFKKANLDEVQMNYLYNRIVDLGITISE</sequence>
<dbReference type="RefSeq" id="WP_166505295.1">
    <property type="nucleotide sequence ID" value="NZ_LN650648.1"/>
</dbReference>
<organism evidence="2 3">
    <name type="scientific">Romboutsia hominis</name>
    <dbReference type="NCBI Taxonomy" id="1507512"/>
    <lineage>
        <taxon>Bacteria</taxon>
        <taxon>Bacillati</taxon>
        <taxon>Bacillota</taxon>
        <taxon>Clostridia</taxon>
        <taxon>Peptostreptococcales</taxon>
        <taxon>Peptostreptococcaceae</taxon>
        <taxon>Romboutsia</taxon>
    </lineage>
</organism>
<dbReference type="Proteomes" id="UP000245695">
    <property type="component" value="Chromosome 1"/>
</dbReference>
<evidence type="ECO:0000259" key="1">
    <source>
        <dbReference type="Pfam" id="PF03979"/>
    </source>
</evidence>
<gene>
    <name evidence="2" type="ORF">FRIFI_1171</name>
</gene>
<dbReference type="EMBL" id="LN650648">
    <property type="protein sequence ID" value="CEI72710.1"/>
    <property type="molecule type" value="Genomic_DNA"/>
</dbReference>
<dbReference type="InterPro" id="IPR042189">
    <property type="entry name" value="RNA_pol_sigma_70_r1_1_sf"/>
</dbReference>
<name>A0A2P2BQS5_9FIRM</name>
<dbReference type="Gene3D" id="1.10.220.120">
    <property type="entry name" value="Sigma-70 factor, region 1.1"/>
    <property type="match status" value="1"/>
</dbReference>
<dbReference type="GO" id="GO:0003677">
    <property type="term" value="F:DNA binding"/>
    <property type="evidence" value="ECO:0007669"/>
    <property type="project" value="InterPro"/>
</dbReference>
<dbReference type="AlphaFoldDB" id="A0A2P2BQS5"/>
<evidence type="ECO:0000313" key="2">
    <source>
        <dbReference type="EMBL" id="CEI72710.1"/>
    </source>
</evidence>
<accession>A0A2P2BQS5</accession>
<reference evidence="2 3" key="1">
    <citation type="submission" date="2014-09" db="EMBL/GenBank/DDBJ databases">
        <authorList>
            <person name="Hornung B.V."/>
        </authorList>
    </citation>
    <scope>NUCLEOTIDE SEQUENCE [LARGE SCALE GENOMIC DNA]</scope>
    <source>
        <strain evidence="2 3">FRIFI</strain>
    </source>
</reference>
<dbReference type="KEGG" id="rhom:FRIFI_1171"/>